<dbReference type="RefSeq" id="WP_231931084.1">
    <property type="nucleotide sequence ID" value="NZ_SJPH01000009.1"/>
</dbReference>
<dbReference type="Proteomes" id="UP000318995">
    <property type="component" value="Unassembled WGS sequence"/>
</dbReference>
<dbReference type="EMBL" id="SJPH01000009">
    <property type="protein sequence ID" value="TWT41360.1"/>
    <property type="molecule type" value="Genomic_DNA"/>
</dbReference>
<keyword evidence="3" id="KW-1185">Reference proteome</keyword>
<evidence type="ECO:0000256" key="1">
    <source>
        <dbReference type="SAM" id="MobiDB-lite"/>
    </source>
</evidence>
<evidence type="ECO:0008006" key="4">
    <source>
        <dbReference type="Google" id="ProtNLM"/>
    </source>
</evidence>
<name>A0A5C5VSW2_9BACT</name>
<dbReference type="AlphaFoldDB" id="A0A5C5VSW2"/>
<feature type="compositionally biased region" description="Polar residues" evidence="1">
    <location>
        <begin position="115"/>
        <end position="134"/>
    </location>
</feature>
<dbReference type="InterPro" id="IPR009057">
    <property type="entry name" value="Homeodomain-like_sf"/>
</dbReference>
<evidence type="ECO:0000313" key="2">
    <source>
        <dbReference type="EMBL" id="TWT41360.1"/>
    </source>
</evidence>
<feature type="region of interest" description="Disordered" evidence="1">
    <location>
        <begin position="109"/>
        <end position="134"/>
    </location>
</feature>
<organism evidence="2 3">
    <name type="scientific">Botrimarina hoheduenensis</name>
    <dbReference type="NCBI Taxonomy" id="2528000"/>
    <lineage>
        <taxon>Bacteria</taxon>
        <taxon>Pseudomonadati</taxon>
        <taxon>Planctomycetota</taxon>
        <taxon>Planctomycetia</taxon>
        <taxon>Pirellulales</taxon>
        <taxon>Lacipirellulaceae</taxon>
        <taxon>Botrimarina</taxon>
    </lineage>
</organism>
<gene>
    <name evidence="2" type="ORF">Pla111_30740</name>
</gene>
<protein>
    <recommendedName>
        <fullName evidence="4">Transposase</fullName>
    </recommendedName>
</protein>
<reference evidence="2 3" key="1">
    <citation type="submission" date="2019-02" db="EMBL/GenBank/DDBJ databases">
        <title>Deep-cultivation of Planctomycetes and their phenomic and genomic characterization uncovers novel biology.</title>
        <authorList>
            <person name="Wiegand S."/>
            <person name="Jogler M."/>
            <person name="Boedeker C."/>
            <person name="Pinto D."/>
            <person name="Vollmers J."/>
            <person name="Rivas-Marin E."/>
            <person name="Kohn T."/>
            <person name="Peeters S.H."/>
            <person name="Heuer A."/>
            <person name="Rast P."/>
            <person name="Oberbeckmann S."/>
            <person name="Bunk B."/>
            <person name="Jeske O."/>
            <person name="Meyerdierks A."/>
            <person name="Storesund J.E."/>
            <person name="Kallscheuer N."/>
            <person name="Luecker S."/>
            <person name="Lage O.M."/>
            <person name="Pohl T."/>
            <person name="Merkel B.J."/>
            <person name="Hornburger P."/>
            <person name="Mueller R.-W."/>
            <person name="Bruemmer F."/>
            <person name="Labrenz M."/>
            <person name="Spormann A.M."/>
            <person name="Op Den Camp H."/>
            <person name="Overmann J."/>
            <person name="Amann R."/>
            <person name="Jetten M.S.M."/>
            <person name="Mascher T."/>
            <person name="Medema M.H."/>
            <person name="Devos D.P."/>
            <person name="Kaster A.-K."/>
            <person name="Ovreas L."/>
            <person name="Rohde M."/>
            <person name="Galperin M.Y."/>
            <person name="Jogler C."/>
        </authorList>
    </citation>
    <scope>NUCLEOTIDE SEQUENCE [LARGE SCALE GENOMIC DNA]</scope>
    <source>
        <strain evidence="2 3">Pla111</strain>
    </source>
</reference>
<comment type="caution">
    <text evidence="2">The sequence shown here is derived from an EMBL/GenBank/DDBJ whole genome shotgun (WGS) entry which is preliminary data.</text>
</comment>
<sequence length="134" mass="15055">MAAYSSDLRERVFEAYQSGLSSPQVAERFGVSAPFVRKLALLHRRYGSIERRPVTQGRKPVLDDKQRDRLIELAGREPDLTLAEMKSRLRLRCCETTVWRELKKAGFSFKRSPSKLASSSGKTSRQSANVGPAA</sequence>
<dbReference type="InterPro" id="IPR036388">
    <property type="entry name" value="WH-like_DNA-bd_sf"/>
</dbReference>
<dbReference type="SUPFAM" id="SSF46689">
    <property type="entry name" value="Homeodomain-like"/>
    <property type="match status" value="1"/>
</dbReference>
<dbReference type="Gene3D" id="1.10.10.10">
    <property type="entry name" value="Winged helix-like DNA-binding domain superfamily/Winged helix DNA-binding domain"/>
    <property type="match status" value="1"/>
</dbReference>
<evidence type="ECO:0000313" key="3">
    <source>
        <dbReference type="Proteomes" id="UP000318995"/>
    </source>
</evidence>
<accession>A0A5C5VSW2</accession>
<proteinExistence type="predicted"/>